<dbReference type="Proteomes" id="UP000694888">
    <property type="component" value="Unplaced"/>
</dbReference>
<organism evidence="1 2">
    <name type="scientific">Aplysia californica</name>
    <name type="common">California sea hare</name>
    <dbReference type="NCBI Taxonomy" id="6500"/>
    <lineage>
        <taxon>Eukaryota</taxon>
        <taxon>Metazoa</taxon>
        <taxon>Spiralia</taxon>
        <taxon>Lophotrochozoa</taxon>
        <taxon>Mollusca</taxon>
        <taxon>Gastropoda</taxon>
        <taxon>Heterobranchia</taxon>
        <taxon>Euthyneura</taxon>
        <taxon>Tectipleura</taxon>
        <taxon>Aplysiida</taxon>
        <taxon>Aplysioidea</taxon>
        <taxon>Aplysiidae</taxon>
        <taxon>Aplysia</taxon>
    </lineage>
</organism>
<proteinExistence type="predicted"/>
<dbReference type="InterPro" id="IPR019138">
    <property type="entry name" value="De-etiolated_protein_1_Det1"/>
</dbReference>
<reference evidence="2" key="1">
    <citation type="submission" date="2025-08" db="UniProtKB">
        <authorList>
            <consortium name="RefSeq"/>
        </authorList>
    </citation>
    <scope>IDENTIFICATION</scope>
</reference>
<name>A0ABM0JEH6_APLCA</name>
<protein>
    <submittedName>
        <fullName evidence="2">DET1 homolog</fullName>
    </submittedName>
</protein>
<dbReference type="GeneID" id="101848414"/>
<dbReference type="PANTHER" id="PTHR13374:SF3">
    <property type="entry name" value="DET1 HOMOLOG"/>
    <property type="match status" value="1"/>
</dbReference>
<accession>A0ABM0JEH6</accession>
<dbReference type="SUPFAM" id="SSF82171">
    <property type="entry name" value="DPP6 N-terminal domain-like"/>
    <property type="match status" value="1"/>
</dbReference>
<dbReference type="Pfam" id="PF09737">
    <property type="entry name" value="Det1"/>
    <property type="match status" value="1"/>
</dbReference>
<sequence length="552" mass="64219">MEFQCELEDPISWRKLESQNIVHRLFNREVYSCPPGTCFSQARKFYTHIVPNFSVLNVEKPPCYLRKFSPDGRFFIAVSYDQTSIEIYDFKGSEAGGDLIKNIKGDVIPGSDDAEEPSTQVRSKIFSQFLQKRHVVRVTAGEEILNRECSLFTDDSCYVIVGSSHLLPDESSSRFYDVYRNNECITPNYRLVPEDYTLSIVALKTGIVCDRRRFRLDKIYLSHNQGIYLYGNILAMLSVQQQVIHVFQISPHGTFIEIRTIGRFCYDDDEIFYRQTSHHQARTLNRPYTDKSINSLKHRLLVYLFKAAKNGHIDQGIRSFYWAMDDLLNLRMGKLQLLDEEHLLIKYASEEVVTYRNGDPTNMPSLFVVYNMNTTEILGVYEHTSPELLKLMESFQDHFRNSWLHLQPQFPSSPSSSIHARRIQQMFKWTLIVAKNGGQREAISRMLTQLPISAQSYSCSPYLDHALFSYDDKWVSQLERPKTCGDHPIRFFTRDSGMLRFKVNTGASERQISTNNRRLVAFIFHPFEPFIISVQRTAAEYRVNFHIRKCPS</sequence>
<evidence type="ECO:0000313" key="2">
    <source>
        <dbReference type="RefSeq" id="XP_005091890.1"/>
    </source>
</evidence>
<dbReference type="RefSeq" id="XP_005091890.1">
    <property type="nucleotide sequence ID" value="XM_005091833.3"/>
</dbReference>
<gene>
    <name evidence="2" type="primary">LOC101848414</name>
</gene>
<evidence type="ECO:0000313" key="1">
    <source>
        <dbReference type="Proteomes" id="UP000694888"/>
    </source>
</evidence>
<dbReference type="PANTHER" id="PTHR13374">
    <property type="entry name" value="DET1 HOMOLOG DE-ETIOLATED-1 HOMOLOG"/>
    <property type="match status" value="1"/>
</dbReference>
<keyword evidence="1" id="KW-1185">Reference proteome</keyword>